<organism evidence="6 7">
    <name type="scientific">Candidatus Tagabacteria bacterium CG09_land_8_20_14_0_10_41_14</name>
    <dbReference type="NCBI Taxonomy" id="1975021"/>
    <lineage>
        <taxon>Bacteria</taxon>
        <taxon>Candidatus Tagaibacteriota</taxon>
    </lineage>
</organism>
<feature type="domain" description="ParB-like N-terminal" evidence="5">
    <location>
        <begin position="16"/>
        <end position="114"/>
    </location>
</feature>
<accession>A0A2H0WL80</accession>
<dbReference type="Gene3D" id="3.90.1530.30">
    <property type="match status" value="1"/>
</dbReference>
<evidence type="ECO:0000256" key="4">
    <source>
        <dbReference type="SAM" id="MobiDB-lite"/>
    </source>
</evidence>
<keyword evidence="3" id="KW-0238">DNA-binding</keyword>
<dbReference type="FunFam" id="1.10.10.2830:FF:000001">
    <property type="entry name" value="Chromosome partitioning protein ParB"/>
    <property type="match status" value="1"/>
</dbReference>
<dbReference type="InterPro" id="IPR004437">
    <property type="entry name" value="ParB/RepB/Spo0J"/>
</dbReference>
<dbReference type="InterPro" id="IPR003115">
    <property type="entry name" value="ParB_N"/>
</dbReference>
<dbReference type="Pfam" id="PF23552">
    <property type="entry name" value="ParB_C"/>
    <property type="match status" value="1"/>
</dbReference>
<dbReference type="CDD" id="cd16393">
    <property type="entry name" value="SPO0J_N"/>
    <property type="match status" value="1"/>
</dbReference>
<dbReference type="SUPFAM" id="SSF110849">
    <property type="entry name" value="ParB/Sulfiredoxin"/>
    <property type="match status" value="1"/>
</dbReference>
<dbReference type="InterPro" id="IPR036086">
    <property type="entry name" value="ParB/Sulfiredoxin_sf"/>
</dbReference>
<dbReference type="GO" id="GO:0003677">
    <property type="term" value="F:DNA binding"/>
    <property type="evidence" value="ECO:0007669"/>
    <property type="project" value="UniProtKB-KW"/>
</dbReference>
<comment type="caution">
    <text evidence="6">The sequence shown here is derived from an EMBL/GenBank/DDBJ whole genome shotgun (WGS) entry which is preliminary data.</text>
</comment>
<comment type="similarity">
    <text evidence="1">Belongs to the ParB family.</text>
</comment>
<proteinExistence type="inferred from homology"/>
<dbReference type="Gene3D" id="1.10.10.2830">
    <property type="match status" value="1"/>
</dbReference>
<dbReference type="AlphaFoldDB" id="A0A2H0WL80"/>
<dbReference type="InterPro" id="IPR050336">
    <property type="entry name" value="Chromosome_partition/occlusion"/>
</dbReference>
<evidence type="ECO:0000256" key="2">
    <source>
        <dbReference type="ARBA" id="ARBA00022829"/>
    </source>
</evidence>
<evidence type="ECO:0000313" key="6">
    <source>
        <dbReference type="EMBL" id="PIS13426.1"/>
    </source>
</evidence>
<dbReference type="Pfam" id="PF02195">
    <property type="entry name" value="ParB_N"/>
    <property type="match status" value="1"/>
</dbReference>
<dbReference type="PANTHER" id="PTHR33375:SF1">
    <property type="entry name" value="CHROMOSOME-PARTITIONING PROTEIN PARB-RELATED"/>
    <property type="match status" value="1"/>
</dbReference>
<dbReference type="Pfam" id="PF17762">
    <property type="entry name" value="HTH_ParB"/>
    <property type="match status" value="1"/>
</dbReference>
<keyword evidence="2" id="KW-0159">Chromosome partition</keyword>
<gene>
    <name evidence="6" type="ORF">COT67_01795</name>
</gene>
<evidence type="ECO:0000256" key="3">
    <source>
        <dbReference type="ARBA" id="ARBA00023125"/>
    </source>
</evidence>
<evidence type="ECO:0000313" key="7">
    <source>
        <dbReference type="Proteomes" id="UP000230353"/>
    </source>
</evidence>
<dbReference type="GO" id="GO:0005694">
    <property type="term" value="C:chromosome"/>
    <property type="evidence" value="ECO:0007669"/>
    <property type="project" value="TreeGrafter"/>
</dbReference>
<feature type="compositionally biased region" description="Basic and acidic residues" evidence="4">
    <location>
        <begin position="213"/>
        <end position="223"/>
    </location>
</feature>
<dbReference type="InterPro" id="IPR041468">
    <property type="entry name" value="HTH_ParB/Spo0J"/>
</dbReference>
<name>A0A2H0WL80_9BACT</name>
<dbReference type="FunFam" id="3.90.1530.30:FF:000001">
    <property type="entry name" value="Chromosome partitioning protein ParB"/>
    <property type="match status" value="1"/>
</dbReference>
<dbReference type="InterPro" id="IPR057240">
    <property type="entry name" value="ParB_dimer_C"/>
</dbReference>
<dbReference type="Proteomes" id="UP000230353">
    <property type="component" value="Unassembled WGS sequence"/>
</dbReference>
<dbReference type="SMART" id="SM00470">
    <property type="entry name" value="ParB"/>
    <property type="match status" value="1"/>
</dbReference>
<protein>
    <recommendedName>
        <fullName evidence="5">ParB-like N-terminal domain-containing protein</fullName>
    </recommendedName>
</protein>
<sequence length="303" mass="34528">MGTQDLPRIRKESGVFWVELDKIKPNTMQPRRIFDDTRLGELAESIRQYGVLQPLVVIRQEKEIPDGTTVEYEIIAGERRWRASRLAGLNQVPVIIREDPSEKVKLELALIENLQREDLSAMERAGAFKQLVNDFKMRHHEIGSRVGKSREYVSNTIRLLTLPEEIQMGLKEGLINEGHTRPLLSLTNSPEAQINLYKEIIYRKMNVRDAEAASRRLMKERSSARSRQGIEDPETQKLQQQLSDVLGTRVSVEPRGKGKRVSIEFFSDEDLMGFLSKMGVGLAADNANMASDNVPEEEQEFGI</sequence>
<evidence type="ECO:0000259" key="5">
    <source>
        <dbReference type="SMART" id="SM00470"/>
    </source>
</evidence>
<dbReference type="PANTHER" id="PTHR33375">
    <property type="entry name" value="CHROMOSOME-PARTITIONING PROTEIN PARB-RELATED"/>
    <property type="match status" value="1"/>
</dbReference>
<reference evidence="7" key="1">
    <citation type="submission" date="2017-09" db="EMBL/GenBank/DDBJ databases">
        <title>Depth-based differentiation of microbial function through sediment-hosted aquifers and enrichment of novel symbionts in the deep terrestrial subsurface.</title>
        <authorList>
            <person name="Probst A.J."/>
            <person name="Ladd B."/>
            <person name="Jarett J.K."/>
            <person name="Geller-Mcgrath D.E."/>
            <person name="Sieber C.M.K."/>
            <person name="Emerson J.B."/>
            <person name="Anantharaman K."/>
            <person name="Thomas B.C."/>
            <person name="Malmstrom R."/>
            <person name="Stieglmeier M."/>
            <person name="Klingl A."/>
            <person name="Woyke T."/>
            <person name="Ryan C.M."/>
            <person name="Banfield J.F."/>
        </authorList>
    </citation>
    <scope>NUCLEOTIDE SEQUENCE [LARGE SCALE GENOMIC DNA]</scope>
</reference>
<dbReference type="GO" id="GO:0007059">
    <property type="term" value="P:chromosome segregation"/>
    <property type="evidence" value="ECO:0007669"/>
    <property type="project" value="UniProtKB-KW"/>
</dbReference>
<evidence type="ECO:0000256" key="1">
    <source>
        <dbReference type="ARBA" id="ARBA00006295"/>
    </source>
</evidence>
<dbReference type="NCBIfam" id="TIGR00180">
    <property type="entry name" value="parB_part"/>
    <property type="match status" value="1"/>
</dbReference>
<feature type="region of interest" description="Disordered" evidence="4">
    <location>
        <begin position="213"/>
        <end position="243"/>
    </location>
</feature>
<dbReference type="EMBL" id="PEZL01000025">
    <property type="protein sequence ID" value="PIS13426.1"/>
    <property type="molecule type" value="Genomic_DNA"/>
</dbReference>